<dbReference type="EMBL" id="JBHLUD010000004">
    <property type="protein sequence ID" value="MFC0542439.1"/>
    <property type="molecule type" value="Genomic_DNA"/>
</dbReference>
<organism evidence="1 2">
    <name type="scientific">Kutzneria chonburiensis</name>
    <dbReference type="NCBI Taxonomy" id="1483604"/>
    <lineage>
        <taxon>Bacteria</taxon>
        <taxon>Bacillati</taxon>
        <taxon>Actinomycetota</taxon>
        <taxon>Actinomycetes</taxon>
        <taxon>Pseudonocardiales</taxon>
        <taxon>Pseudonocardiaceae</taxon>
        <taxon>Kutzneria</taxon>
    </lineage>
</organism>
<evidence type="ECO:0000313" key="1">
    <source>
        <dbReference type="EMBL" id="MFC0542439.1"/>
    </source>
</evidence>
<proteinExistence type="predicted"/>
<dbReference type="Gene3D" id="3.40.50.300">
    <property type="entry name" value="P-loop containing nucleotide triphosphate hydrolases"/>
    <property type="match status" value="1"/>
</dbReference>
<accession>A0ABV6MQ41</accession>
<evidence type="ECO:0000313" key="2">
    <source>
        <dbReference type="Proteomes" id="UP001589810"/>
    </source>
</evidence>
<protein>
    <recommendedName>
        <fullName evidence="3">G domain-containing protein</fullName>
    </recommendedName>
</protein>
<sequence length="310" mass="34444">MDYWRPIRDRWDELTRVVLHPGDTARVDYRMKRWLNPFALSELAIALTGMRGAGKTTLHKALRHRLPIGESAKRGESPDKERDRFVLETPVGRKRVKLVVVPGQKDSPPGRRTISEVFMGSSAPTGVLHSTSCGYSTIWDPNTQRAALDLVPAGAPALPAVQRIQNYNLQHELDDFLQTKDLLQQAWQYTTKPIWLVLAVSKVDLYRTQSALDDAGRYYIPAADPAKDSEFSRELRGLVDFVGQGRFVHKDGGGQPVIRIAVLPVCAYLEAYSATAVNAQAPSHGDLDLMSALLAKVMNTIGEFCGVEPR</sequence>
<evidence type="ECO:0008006" key="3">
    <source>
        <dbReference type="Google" id="ProtNLM"/>
    </source>
</evidence>
<name>A0ABV6MQ41_9PSEU</name>
<keyword evidence="2" id="KW-1185">Reference proteome</keyword>
<reference evidence="1 2" key="1">
    <citation type="submission" date="2024-09" db="EMBL/GenBank/DDBJ databases">
        <authorList>
            <person name="Sun Q."/>
            <person name="Mori K."/>
        </authorList>
    </citation>
    <scope>NUCLEOTIDE SEQUENCE [LARGE SCALE GENOMIC DNA]</scope>
    <source>
        <strain evidence="1 2">TBRC 1432</strain>
    </source>
</reference>
<gene>
    <name evidence="1" type="ORF">ACFFH7_13155</name>
</gene>
<comment type="caution">
    <text evidence="1">The sequence shown here is derived from an EMBL/GenBank/DDBJ whole genome shotgun (WGS) entry which is preliminary data.</text>
</comment>
<dbReference type="Proteomes" id="UP001589810">
    <property type="component" value="Unassembled WGS sequence"/>
</dbReference>
<dbReference type="RefSeq" id="WP_273940860.1">
    <property type="nucleotide sequence ID" value="NZ_CP097263.1"/>
</dbReference>
<dbReference type="InterPro" id="IPR027417">
    <property type="entry name" value="P-loop_NTPase"/>
</dbReference>
<dbReference type="CDD" id="cd00882">
    <property type="entry name" value="Ras_like_GTPase"/>
    <property type="match status" value="1"/>
</dbReference>
<dbReference type="SUPFAM" id="SSF52540">
    <property type="entry name" value="P-loop containing nucleoside triphosphate hydrolases"/>
    <property type="match status" value="1"/>
</dbReference>